<keyword evidence="2" id="KW-1185">Reference proteome</keyword>
<dbReference type="EMBL" id="CP015118">
    <property type="protein sequence ID" value="ARN20825.1"/>
    <property type="molecule type" value="Genomic_DNA"/>
</dbReference>
<dbReference type="KEGG" id="rgu:A4W93_13480"/>
<accession>A0A1W6L946</accession>
<gene>
    <name evidence="1" type="ORF">A4W93_13480</name>
</gene>
<dbReference type="AlphaFoldDB" id="A0A1W6L946"/>
<protein>
    <submittedName>
        <fullName evidence="1">Uncharacterized protein</fullName>
    </submittedName>
</protein>
<sequence length="247" mass="27619">MLDAFKRLIARKPSEPEWPEVAEWAGRQQFGFKRVRDEGGGFVLDGQMDGKPWRLEWGPPQRSYIQGHELRVRMELGLSSNLQMLVLTQSLFETLERNAFESFTESTQTVIDGNTPEEMRWLVMFPKSSVKAPKTVRSRFHFIGAAAEDTERWVEGPLAEQLEKADAGFLAAQPPFVLMTLRGRVYLRMQLDDPDPRSLAGAVALFQVAVPQAIQAAAAAVAESPRPDFGNSSSTAWQNLGPDDEKA</sequence>
<organism evidence="1 2">
    <name type="scientific">Piscinibacter gummiphilus</name>
    <dbReference type="NCBI Taxonomy" id="946333"/>
    <lineage>
        <taxon>Bacteria</taxon>
        <taxon>Pseudomonadati</taxon>
        <taxon>Pseudomonadota</taxon>
        <taxon>Betaproteobacteria</taxon>
        <taxon>Burkholderiales</taxon>
        <taxon>Sphaerotilaceae</taxon>
        <taxon>Piscinibacter</taxon>
    </lineage>
</organism>
<dbReference type="Proteomes" id="UP000193427">
    <property type="component" value="Chromosome"/>
</dbReference>
<evidence type="ECO:0000313" key="2">
    <source>
        <dbReference type="Proteomes" id="UP000193427"/>
    </source>
</evidence>
<evidence type="ECO:0000313" key="1">
    <source>
        <dbReference type="EMBL" id="ARN20825.1"/>
    </source>
</evidence>
<proteinExistence type="predicted"/>
<name>A0A1W6L946_9BURK</name>
<dbReference type="RefSeq" id="WP_085751106.1">
    <property type="nucleotide sequence ID" value="NZ_BSPR01000007.1"/>
</dbReference>
<reference evidence="1 2" key="1">
    <citation type="submission" date="2016-04" db="EMBL/GenBank/DDBJ databases">
        <title>Complete genome sequence of natural rubber-degrading, novel Gram-negative bacterium, Rhizobacter gummiphilus strain NS21.</title>
        <authorList>
            <person name="Tabata M."/>
            <person name="Kasai D."/>
            <person name="Fukuda M."/>
        </authorList>
    </citation>
    <scope>NUCLEOTIDE SEQUENCE [LARGE SCALE GENOMIC DNA]</scope>
    <source>
        <strain evidence="1 2">NS21</strain>
    </source>
</reference>
<dbReference type="OrthoDB" id="9151455at2"/>